<evidence type="ECO:0000313" key="2">
    <source>
        <dbReference type="WBParaSite" id="jg26020"/>
    </source>
</evidence>
<protein>
    <submittedName>
        <fullName evidence="2">Uncharacterized protein</fullName>
    </submittedName>
</protein>
<reference evidence="2" key="1">
    <citation type="submission" date="2022-11" db="UniProtKB">
        <authorList>
            <consortium name="WormBaseParasite"/>
        </authorList>
    </citation>
    <scope>IDENTIFICATION</scope>
</reference>
<keyword evidence="1" id="KW-1185">Reference proteome</keyword>
<dbReference type="Proteomes" id="UP000887574">
    <property type="component" value="Unplaced"/>
</dbReference>
<organism evidence="1 2">
    <name type="scientific">Ditylenchus dipsaci</name>
    <dbReference type="NCBI Taxonomy" id="166011"/>
    <lineage>
        <taxon>Eukaryota</taxon>
        <taxon>Metazoa</taxon>
        <taxon>Ecdysozoa</taxon>
        <taxon>Nematoda</taxon>
        <taxon>Chromadorea</taxon>
        <taxon>Rhabditida</taxon>
        <taxon>Tylenchina</taxon>
        <taxon>Tylenchomorpha</taxon>
        <taxon>Sphaerularioidea</taxon>
        <taxon>Anguinidae</taxon>
        <taxon>Anguininae</taxon>
        <taxon>Ditylenchus</taxon>
    </lineage>
</organism>
<evidence type="ECO:0000313" key="1">
    <source>
        <dbReference type="Proteomes" id="UP000887574"/>
    </source>
</evidence>
<dbReference type="AlphaFoldDB" id="A0A915E2J7"/>
<accession>A0A915E2J7</accession>
<proteinExistence type="predicted"/>
<name>A0A915E2J7_9BILA</name>
<sequence length="121" mass="14255">MNKEHTYELLMVILMESENLITLQSKLLTNENAAKQIIDQKQGLQLMGRDYIYMYKSLNAKILNLNDRKRNIILLIHFPEGFICVQPYINNYIFSRAPISYNCIERKCTVQEFIDNGCNFL</sequence>
<dbReference type="WBParaSite" id="jg26020">
    <property type="protein sequence ID" value="jg26020"/>
    <property type="gene ID" value="jg26020"/>
</dbReference>